<dbReference type="Gene3D" id="3.40.50.720">
    <property type="entry name" value="NAD(P)-binding Rossmann-like Domain"/>
    <property type="match status" value="2"/>
</dbReference>
<comment type="caution">
    <text evidence="10">The sequence shown here is derived from an EMBL/GenBank/DDBJ whole genome shotgun (WGS) entry which is preliminary data.</text>
</comment>
<keyword evidence="11" id="KW-1185">Reference proteome</keyword>
<dbReference type="EMBL" id="CAJVPZ010004275">
    <property type="protein sequence ID" value="CAG8543596.1"/>
    <property type="molecule type" value="Genomic_DNA"/>
</dbReference>
<dbReference type="InterPro" id="IPR036291">
    <property type="entry name" value="NAD(P)-bd_dom_sf"/>
</dbReference>
<reference evidence="10" key="1">
    <citation type="submission" date="2021-06" db="EMBL/GenBank/DDBJ databases">
        <authorList>
            <person name="Kallberg Y."/>
            <person name="Tangrot J."/>
            <person name="Rosling A."/>
        </authorList>
    </citation>
    <scope>NUCLEOTIDE SEQUENCE</scope>
    <source>
        <strain evidence="10">IN212</strain>
    </source>
</reference>
<gene>
    <name evidence="10" type="ORF">RFULGI_LOCUS4332</name>
</gene>
<dbReference type="InterPro" id="IPR044669">
    <property type="entry name" value="YneE/VCCN1/2-like"/>
</dbReference>
<keyword evidence="7" id="KW-0472">Membrane</keyword>
<protein>
    <submittedName>
        <fullName evidence="10">3986_t:CDS:1</fullName>
    </submittedName>
</protein>
<evidence type="ECO:0000256" key="5">
    <source>
        <dbReference type="ARBA" id="ARBA00022989"/>
    </source>
</evidence>
<evidence type="ECO:0000256" key="7">
    <source>
        <dbReference type="ARBA" id="ARBA00023136"/>
    </source>
</evidence>
<dbReference type="Proteomes" id="UP000789396">
    <property type="component" value="Unassembled WGS sequence"/>
</dbReference>
<dbReference type="GO" id="GO:0005886">
    <property type="term" value="C:plasma membrane"/>
    <property type="evidence" value="ECO:0007669"/>
    <property type="project" value="UniProtKB-SubCell"/>
</dbReference>
<feature type="non-terminal residue" evidence="10">
    <location>
        <position position="500"/>
    </location>
</feature>
<sequence length="500" mass="57530">NALLATGKYRIRAITRNPQSDKAKALVAKGAEVFKADLSNREDVKNALNGADIAFIVTNFWDPIADVGTDTGVSDHFTIYINTLYRNINLYKCSQPIIAKVIEEGPEKWNGKKVPIASERISFGKVVEILTKVTGRQFKLRSTNREETEKEFPMLAGEEMLDMSRWYNKYGVFGNELSDISIAKELHPNITTFEQYAYKNWNDQKKIVFDLLKGFAYATRDYLREKYCDADPKTYTNYLDVERILERTPLAKNDNKENKFLNFSVKKRKALKGRNLITPDQIIQYNLPLDIALYLNYYISKMFEEFKDATSTTQMYNNVNTLIECLTNLERVLRSPIPYAYAIHLIHTTWIFCLSLPFQLVNDLDWVTVPIVFLASLILLGVEEIADEIENPFGKDPNDLPIDSFCKLIEMELDFILKHGLVHEDAKDRGYEVSEHGDQGTNKVKEGIMEYWWTDAIEKTKGTEISEKDQAKIGEPKQERDEIKSNHEKEVNQYGGDSNV</sequence>
<comment type="subcellular location">
    <subcellularLocation>
        <location evidence="1">Cell membrane</location>
        <topology evidence="1">Multi-pass membrane protein</topology>
    </subcellularLocation>
</comment>
<evidence type="ECO:0000256" key="4">
    <source>
        <dbReference type="ARBA" id="ARBA00022692"/>
    </source>
</evidence>
<evidence type="ECO:0000313" key="10">
    <source>
        <dbReference type="EMBL" id="CAG8543596.1"/>
    </source>
</evidence>
<proteinExistence type="predicted"/>
<keyword evidence="5" id="KW-1133">Transmembrane helix</keyword>
<evidence type="ECO:0000256" key="6">
    <source>
        <dbReference type="ARBA" id="ARBA00023065"/>
    </source>
</evidence>
<organism evidence="10 11">
    <name type="scientific">Racocetra fulgida</name>
    <dbReference type="NCBI Taxonomy" id="60492"/>
    <lineage>
        <taxon>Eukaryota</taxon>
        <taxon>Fungi</taxon>
        <taxon>Fungi incertae sedis</taxon>
        <taxon>Mucoromycota</taxon>
        <taxon>Glomeromycotina</taxon>
        <taxon>Glomeromycetes</taxon>
        <taxon>Diversisporales</taxon>
        <taxon>Gigasporaceae</taxon>
        <taxon>Racocetra</taxon>
    </lineage>
</organism>
<feature type="compositionally biased region" description="Basic and acidic residues" evidence="8">
    <location>
        <begin position="463"/>
        <end position="491"/>
    </location>
</feature>
<dbReference type="PANTHER" id="PTHR33281">
    <property type="entry name" value="UPF0187 PROTEIN YNEE"/>
    <property type="match status" value="1"/>
</dbReference>
<evidence type="ECO:0000256" key="2">
    <source>
        <dbReference type="ARBA" id="ARBA00022448"/>
    </source>
</evidence>
<feature type="domain" description="NmrA-like" evidence="9">
    <location>
        <begin position="4"/>
        <end position="61"/>
    </location>
</feature>
<evidence type="ECO:0000256" key="1">
    <source>
        <dbReference type="ARBA" id="ARBA00004651"/>
    </source>
</evidence>
<dbReference type="OrthoDB" id="2380312at2759"/>
<dbReference type="GO" id="GO:0005254">
    <property type="term" value="F:chloride channel activity"/>
    <property type="evidence" value="ECO:0007669"/>
    <property type="project" value="InterPro"/>
</dbReference>
<keyword evidence="6" id="KW-0406">Ion transport</keyword>
<evidence type="ECO:0000256" key="8">
    <source>
        <dbReference type="SAM" id="MobiDB-lite"/>
    </source>
</evidence>
<dbReference type="PANTHER" id="PTHR33281:SF19">
    <property type="entry name" value="VOLTAGE-DEPENDENT ANION CHANNEL-FORMING PROTEIN YNEE"/>
    <property type="match status" value="1"/>
</dbReference>
<evidence type="ECO:0000313" key="11">
    <source>
        <dbReference type="Proteomes" id="UP000789396"/>
    </source>
</evidence>
<dbReference type="Pfam" id="PF05368">
    <property type="entry name" value="NmrA"/>
    <property type="match status" value="2"/>
</dbReference>
<name>A0A9N9AXD0_9GLOM</name>
<evidence type="ECO:0000259" key="9">
    <source>
        <dbReference type="Pfam" id="PF05368"/>
    </source>
</evidence>
<dbReference type="InterPro" id="IPR008030">
    <property type="entry name" value="NmrA-like"/>
</dbReference>
<keyword evidence="3" id="KW-1003">Cell membrane</keyword>
<keyword evidence="2" id="KW-0813">Transport</keyword>
<keyword evidence="4" id="KW-0812">Transmembrane</keyword>
<evidence type="ECO:0000256" key="3">
    <source>
        <dbReference type="ARBA" id="ARBA00022475"/>
    </source>
</evidence>
<accession>A0A9N9AXD0</accession>
<dbReference type="AlphaFoldDB" id="A0A9N9AXD0"/>
<dbReference type="Pfam" id="PF25539">
    <property type="entry name" value="Bestrophin_2"/>
    <property type="match status" value="1"/>
</dbReference>
<feature type="region of interest" description="Disordered" evidence="8">
    <location>
        <begin position="463"/>
        <end position="500"/>
    </location>
</feature>
<feature type="domain" description="NmrA-like" evidence="9">
    <location>
        <begin position="97"/>
        <end position="197"/>
    </location>
</feature>
<dbReference type="SUPFAM" id="SSF51735">
    <property type="entry name" value="NAD(P)-binding Rossmann-fold domains"/>
    <property type="match status" value="1"/>
</dbReference>